<comment type="caution">
    <text evidence="2">The sequence shown here is derived from an EMBL/GenBank/DDBJ whole genome shotgun (WGS) entry which is preliminary data.</text>
</comment>
<proteinExistence type="predicted"/>
<accession>A0A3N4GVC7</accession>
<gene>
    <name evidence="2" type="ORF">EF294_20385</name>
</gene>
<dbReference type="AlphaFoldDB" id="A0A3N4GVC7"/>
<sequence>MFDMVTVECLTGGVANVIDVVVAGRRAGVNGSRVVSGSQRRYPLTRMCTTGSTSTSPRSATRHLASDTPRNADPDP</sequence>
<feature type="compositionally biased region" description="Polar residues" evidence="1">
    <location>
        <begin position="47"/>
        <end position="59"/>
    </location>
</feature>
<name>A0A3N4GVC7_9ACTN</name>
<protein>
    <submittedName>
        <fullName evidence="2">Uncharacterized protein</fullName>
    </submittedName>
</protein>
<evidence type="ECO:0000313" key="2">
    <source>
        <dbReference type="EMBL" id="RPA56934.1"/>
    </source>
</evidence>
<reference evidence="2 3" key="1">
    <citation type="submission" date="2018-11" db="EMBL/GenBank/DDBJ databases">
        <title>Draft genome sequence of Gordonia sp. RS15-1S isolated from rice stems.</title>
        <authorList>
            <person name="Muangham S."/>
        </authorList>
    </citation>
    <scope>NUCLEOTIDE SEQUENCE [LARGE SCALE GENOMIC DNA]</scope>
    <source>
        <strain evidence="2 3">RS15-1S</strain>
    </source>
</reference>
<feature type="region of interest" description="Disordered" evidence="1">
    <location>
        <begin position="45"/>
        <end position="76"/>
    </location>
</feature>
<dbReference type="EMBL" id="RKMH01000021">
    <property type="protein sequence ID" value="RPA56934.1"/>
    <property type="molecule type" value="Genomic_DNA"/>
</dbReference>
<organism evidence="2 3">
    <name type="scientific">Gordonia oryzae</name>
    <dbReference type="NCBI Taxonomy" id="2487349"/>
    <lineage>
        <taxon>Bacteria</taxon>
        <taxon>Bacillati</taxon>
        <taxon>Actinomycetota</taxon>
        <taxon>Actinomycetes</taxon>
        <taxon>Mycobacteriales</taxon>
        <taxon>Gordoniaceae</taxon>
        <taxon>Gordonia</taxon>
    </lineage>
</organism>
<evidence type="ECO:0000256" key="1">
    <source>
        <dbReference type="SAM" id="MobiDB-lite"/>
    </source>
</evidence>
<evidence type="ECO:0000313" key="3">
    <source>
        <dbReference type="Proteomes" id="UP000267536"/>
    </source>
</evidence>
<keyword evidence="3" id="KW-1185">Reference proteome</keyword>
<dbReference type="Proteomes" id="UP000267536">
    <property type="component" value="Unassembled WGS sequence"/>
</dbReference>